<evidence type="ECO:0000313" key="2">
    <source>
        <dbReference type="Proteomes" id="UP000026961"/>
    </source>
</evidence>
<reference evidence="1" key="2">
    <citation type="submission" date="2018-05" db="EMBL/GenBank/DDBJ databases">
        <title>OgluRS3 (Oryza glumaepatula Reference Sequence Version 3).</title>
        <authorList>
            <person name="Zhang J."/>
            <person name="Kudrna D."/>
            <person name="Lee S."/>
            <person name="Talag J."/>
            <person name="Welchert J."/>
            <person name="Wing R.A."/>
        </authorList>
    </citation>
    <scope>NUCLEOTIDE SEQUENCE [LARGE SCALE GENOMIC DNA]</scope>
</reference>
<dbReference type="AlphaFoldDB" id="A0A0E0A5N8"/>
<dbReference type="Gramene" id="OGLUM06G04850.1">
    <property type="protein sequence ID" value="OGLUM06G04850.1"/>
    <property type="gene ID" value="OGLUM06G04850"/>
</dbReference>
<accession>A0A0E0A5N8</accession>
<evidence type="ECO:0000313" key="1">
    <source>
        <dbReference type="EnsemblPlants" id="OGLUM06G04850.1"/>
    </source>
</evidence>
<dbReference type="HOGENOM" id="CLU_1672034_0_0_1"/>
<dbReference type="Proteomes" id="UP000026961">
    <property type="component" value="Chromosome 6"/>
</dbReference>
<protein>
    <submittedName>
        <fullName evidence="1">Uncharacterized protein</fullName>
    </submittedName>
</protein>
<name>A0A0E0A5N8_9ORYZ</name>
<sequence length="158" mass="17775">MELSPFADRWARSSVPSDKWAHMLAVADVMLPLPAACTRSQPKHFNEHLMLCPLPRRRRCPFLTGRSVVVDGAWNGPNPPTSAVRWRTRAPRASGCGRFRRWIGFQFRTDVLCRGGRRQDGEAHNTNRTHLLCLSPTIRRTGAMDVGERVQPETGSSS</sequence>
<organism evidence="1">
    <name type="scientific">Oryza glumipatula</name>
    <dbReference type="NCBI Taxonomy" id="40148"/>
    <lineage>
        <taxon>Eukaryota</taxon>
        <taxon>Viridiplantae</taxon>
        <taxon>Streptophyta</taxon>
        <taxon>Embryophyta</taxon>
        <taxon>Tracheophyta</taxon>
        <taxon>Spermatophyta</taxon>
        <taxon>Magnoliopsida</taxon>
        <taxon>Liliopsida</taxon>
        <taxon>Poales</taxon>
        <taxon>Poaceae</taxon>
        <taxon>BOP clade</taxon>
        <taxon>Oryzoideae</taxon>
        <taxon>Oryzeae</taxon>
        <taxon>Oryzinae</taxon>
        <taxon>Oryza</taxon>
    </lineage>
</organism>
<keyword evidence="2" id="KW-1185">Reference proteome</keyword>
<proteinExistence type="predicted"/>
<reference evidence="1" key="1">
    <citation type="submission" date="2015-04" db="UniProtKB">
        <authorList>
            <consortium name="EnsemblPlants"/>
        </authorList>
    </citation>
    <scope>IDENTIFICATION</scope>
</reference>
<dbReference type="EnsemblPlants" id="OGLUM06G04850.1">
    <property type="protein sequence ID" value="OGLUM06G04850.1"/>
    <property type="gene ID" value="OGLUM06G04850"/>
</dbReference>